<organism evidence="1">
    <name type="scientific">Pseudomonas putida</name>
    <name type="common">Arthrobacter siderocapsulatus</name>
    <dbReference type="NCBI Taxonomy" id="303"/>
    <lineage>
        <taxon>Bacteria</taxon>
        <taxon>Pseudomonadati</taxon>
        <taxon>Pseudomonadota</taxon>
        <taxon>Gammaproteobacteria</taxon>
        <taxon>Pseudomonadales</taxon>
        <taxon>Pseudomonadaceae</taxon>
        <taxon>Pseudomonas</taxon>
    </lineage>
</organism>
<evidence type="ECO:0000313" key="1">
    <source>
        <dbReference type="EMBL" id="ANY88925.1"/>
    </source>
</evidence>
<protein>
    <submittedName>
        <fullName evidence="1">Uncharacterized protein</fullName>
    </submittedName>
</protein>
<sequence>MTKTNKPVINATVSPRTQALLGALRTAITLDRLEVPELTAPAVPSNYADVKAGLSRMAERFIDPARAEGKRTGADDVARELGAVLAQAARSGMPLADLPAALDHDSAMVQYRGQQEQYLRSSDAHAACQAEAIQTWLADLLAVLSVREVLGDDVVQDAAAAGNKTMASTALDLVAREKLNTAGAADLPVMAAGRGLMVLLAAGVDPAELVLTDLELLVALAGSEIIPATLPGAGLSAADLSFRAGTSLVKVSPRGAVLYREADVQGGRVVLPHSVLVAVSPDALEQLKGEVGERLARVPHRFQEAAVGNSSLDRSRRVVHGGGLNAFAASIG</sequence>
<accession>A0A1B2F9V1</accession>
<reference evidence="1" key="1">
    <citation type="submission" date="2016-07" db="EMBL/GenBank/DDBJ databases">
        <title>New class B carbapenemase carried by novel plasmid in Pseudomonas putida enviromental strain in eastern Amazonia.</title>
        <authorList>
            <person name="Souza C.O."/>
            <person name="Lima K.V."/>
            <person name="Brasiliense D.M."/>
            <person name="Perez-Chaparro P.J."/>
            <person name="Mamizuka E.M."/>
            <person name="Lima M.O."/>
            <person name="Lima L.N."/>
            <person name="McCulloch J.A."/>
        </authorList>
    </citation>
    <scope>NUCLEOTIDE SEQUENCE [LARGE SCALE GENOMIC DNA]</scope>
    <source>
        <strain evidence="1">IEC33019</strain>
    </source>
</reference>
<proteinExistence type="predicted"/>
<dbReference type="AlphaFoldDB" id="A0A1B2F9V1"/>
<name>A0A1B2F9V1_PSEPU</name>
<gene>
    <name evidence="1" type="ORF">IEC33019_3400</name>
</gene>
<dbReference type="RefSeq" id="WP_099593799.1">
    <property type="nucleotide sequence ID" value="NZ_CP016634.1"/>
</dbReference>
<dbReference type="EMBL" id="CP016634">
    <property type="protein sequence ID" value="ANY88925.1"/>
    <property type="molecule type" value="Genomic_DNA"/>
</dbReference>